<evidence type="ECO:0000256" key="1">
    <source>
        <dbReference type="ARBA" id="ARBA00023015"/>
    </source>
</evidence>
<evidence type="ECO:0000256" key="4">
    <source>
        <dbReference type="PROSITE-ProRule" id="PRU00335"/>
    </source>
</evidence>
<proteinExistence type="predicted"/>
<sequence>MSTKKKIKLIAARLYAEKGFKGMTLKEIADEAGIKPPSIYAFYSGKKDLFLQTYKEILDDHLHLLKGQFEHRDTYSARETLHQILLIIMTYHMEETEKTKMFIRLMLFPPSFLKEDISEYFHNLENMERRMLKKIFDEGITNEEIQFRDTEALVTAYLCLLDGLFLETQYYDKEEFFRRLESIWEQYWAGIAVNRNC</sequence>
<dbReference type="Gene3D" id="1.10.10.60">
    <property type="entry name" value="Homeodomain-like"/>
    <property type="match status" value="1"/>
</dbReference>
<gene>
    <name evidence="6" type="ORF">ACFQ4A_17060</name>
</gene>
<dbReference type="PRINTS" id="PR00455">
    <property type="entry name" value="HTHTETR"/>
</dbReference>
<evidence type="ECO:0000313" key="6">
    <source>
        <dbReference type="EMBL" id="MFD1363322.1"/>
    </source>
</evidence>
<dbReference type="Proteomes" id="UP001597178">
    <property type="component" value="Unassembled WGS sequence"/>
</dbReference>
<dbReference type="InterPro" id="IPR001647">
    <property type="entry name" value="HTH_TetR"/>
</dbReference>
<evidence type="ECO:0000313" key="7">
    <source>
        <dbReference type="Proteomes" id="UP001597178"/>
    </source>
</evidence>
<keyword evidence="7" id="KW-1185">Reference proteome</keyword>
<dbReference type="SUPFAM" id="SSF46689">
    <property type="entry name" value="Homeodomain-like"/>
    <property type="match status" value="1"/>
</dbReference>
<dbReference type="InterPro" id="IPR009057">
    <property type="entry name" value="Homeodomain-like_sf"/>
</dbReference>
<dbReference type="Gene3D" id="1.10.357.10">
    <property type="entry name" value="Tetracycline Repressor, domain 2"/>
    <property type="match status" value="1"/>
</dbReference>
<protein>
    <submittedName>
        <fullName evidence="6">TetR/AcrR family transcriptional regulator</fullName>
    </submittedName>
</protein>
<dbReference type="PROSITE" id="PS50977">
    <property type="entry name" value="HTH_TETR_2"/>
    <property type="match status" value="1"/>
</dbReference>
<evidence type="ECO:0000256" key="3">
    <source>
        <dbReference type="ARBA" id="ARBA00023163"/>
    </source>
</evidence>
<keyword evidence="1" id="KW-0805">Transcription regulation</keyword>
<dbReference type="PANTHER" id="PTHR47506">
    <property type="entry name" value="TRANSCRIPTIONAL REGULATORY PROTEIN"/>
    <property type="match status" value="1"/>
</dbReference>
<evidence type="ECO:0000259" key="5">
    <source>
        <dbReference type="PROSITE" id="PS50977"/>
    </source>
</evidence>
<dbReference type="PANTHER" id="PTHR47506:SF6">
    <property type="entry name" value="HTH-TYPE TRANSCRIPTIONAL REPRESSOR NEMR"/>
    <property type="match status" value="1"/>
</dbReference>
<dbReference type="RefSeq" id="WP_382402575.1">
    <property type="nucleotide sequence ID" value="NZ_JBHTNH010000054.1"/>
</dbReference>
<reference evidence="7" key="1">
    <citation type="journal article" date="2019" name="Int. J. Syst. Evol. Microbiol.">
        <title>The Global Catalogue of Microorganisms (GCM) 10K type strain sequencing project: providing services to taxonomists for standard genome sequencing and annotation.</title>
        <authorList>
            <consortium name="The Broad Institute Genomics Platform"/>
            <consortium name="The Broad Institute Genome Sequencing Center for Infectious Disease"/>
            <person name="Wu L."/>
            <person name="Ma J."/>
        </authorList>
    </citation>
    <scope>NUCLEOTIDE SEQUENCE [LARGE SCALE GENOMIC DNA]</scope>
    <source>
        <strain evidence="7">CCUG 54822</strain>
    </source>
</reference>
<dbReference type="EMBL" id="JBHTNH010000054">
    <property type="protein sequence ID" value="MFD1363322.1"/>
    <property type="molecule type" value="Genomic_DNA"/>
</dbReference>
<keyword evidence="3" id="KW-0804">Transcription</keyword>
<feature type="domain" description="HTH tetR-type" evidence="5">
    <location>
        <begin position="1"/>
        <end position="61"/>
    </location>
</feature>
<keyword evidence="2 4" id="KW-0238">DNA-binding</keyword>
<evidence type="ECO:0000256" key="2">
    <source>
        <dbReference type="ARBA" id="ARBA00023125"/>
    </source>
</evidence>
<dbReference type="Pfam" id="PF00440">
    <property type="entry name" value="TetR_N"/>
    <property type="match status" value="1"/>
</dbReference>
<dbReference type="InterPro" id="IPR036271">
    <property type="entry name" value="Tet_transcr_reg_TetR-rel_C_sf"/>
</dbReference>
<accession>A0ABW3ZY26</accession>
<dbReference type="SUPFAM" id="SSF48498">
    <property type="entry name" value="Tetracyclin repressor-like, C-terminal domain"/>
    <property type="match status" value="1"/>
</dbReference>
<name>A0ABW3ZY26_9BACI</name>
<feature type="DNA-binding region" description="H-T-H motif" evidence="4">
    <location>
        <begin position="24"/>
        <end position="43"/>
    </location>
</feature>
<comment type="caution">
    <text evidence="6">The sequence shown here is derived from an EMBL/GenBank/DDBJ whole genome shotgun (WGS) entry which is preliminary data.</text>
</comment>
<organism evidence="6 7">
    <name type="scientific">Lentibacillus salinarum</name>
    <dbReference type="NCBI Taxonomy" id="446820"/>
    <lineage>
        <taxon>Bacteria</taxon>
        <taxon>Bacillati</taxon>
        <taxon>Bacillota</taxon>
        <taxon>Bacilli</taxon>
        <taxon>Bacillales</taxon>
        <taxon>Bacillaceae</taxon>
        <taxon>Lentibacillus</taxon>
    </lineage>
</organism>